<name>A0A0E9PC93_ANGAN</name>
<reference evidence="1" key="2">
    <citation type="journal article" date="2015" name="Fish Shellfish Immunol.">
        <title>Early steps in the European eel (Anguilla anguilla)-Vibrio vulnificus interaction in the gills: Role of the RtxA13 toxin.</title>
        <authorList>
            <person name="Callol A."/>
            <person name="Pajuelo D."/>
            <person name="Ebbesson L."/>
            <person name="Teles M."/>
            <person name="MacKenzie S."/>
            <person name="Amaro C."/>
        </authorList>
    </citation>
    <scope>NUCLEOTIDE SEQUENCE</scope>
</reference>
<organism evidence="1">
    <name type="scientific">Anguilla anguilla</name>
    <name type="common">European freshwater eel</name>
    <name type="synonym">Muraena anguilla</name>
    <dbReference type="NCBI Taxonomy" id="7936"/>
    <lineage>
        <taxon>Eukaryota</taxon>
        <taxon>Metazoa</taxon>
        <taxon>Chordata</taxon>
        <taxon>Craniata</taxon>
        <taxon>Vertebrata</taxon>
        <taxon>Euteleostomi</taxon>
        <taxon>Actinopterygii</taxon>
        <taxon>Neopterygii</taxon>
        <taxon>Teleostei</taxon>
        <taxon>Anguilliformes</taxon>
        <taxon>Anguillidae</taxon>
        <taxon>Anguilla</taxon>
    </lineage>
</organism>
<proteinExistence type="predicted"/>
<evidence type="ECO:0000313" key="1">
    <source>
        <dbReference type="EMBL" id="JAH01458.1"/>
    </source>
</evidence>
<protein>
    <submittedName>
        <fullName evidence="1">Uncharacterized protein</fullName>
    </submittedName>
</protein>
<sequence>MAQKGRDVAIRESGVGQSGLFDFFNHYLTRKTPLRLKFSFARGT</sequence>
<reference evidence="1" key="1">
    <citation type="submission" date="2014-11" db="EMBL/GenBank/DDBJ databases">
        <authorList>
            <person name="Amaro Gonzalez C."/>
        </authorList>
    </citation>
    <scope>NUCLEOTIDE SEQUENCE</scope>
</reference>
<dbReference type="EMBL" id="GBXM01107119">
    <property type="protein sequence ID" value="JAH01458.1"/>
    <property type="molecule type" value="Transcribed_RNA"/>
</dbReference>
<dbReference type="AlphaFoldDB" id="A0A0E9PC93"/>
<accession>A0A0E9PC93</accession>